<accession>A0A380TLL8</accession>
<name>A0A380TLL8_9HYPH</name>
<geneLocation type="plasmid" evidence="1">
    <name>1</name>
</geneLocation>
<protein>
    <submittedName>
        <fullName evidence="1">Uncharacterized protein</fullName>
    </submittedName>
</protein>
<reference evidence="1" key="1">
    <citation type="submission" date="2018-07" db="EMBL/GenBank/DDBJ databases">
        <authorList>
            <person name="Quirk P.G."/>
            <person name="Krulwich T.A."/>
        </authorList>
    </citation>
    <scope>NUCLEOTIDE SEQUENCE</scope>
    <source>
        <strain evidence="1">T2.30D-1.1_plasmid</strain>
        <plasmid evidence="1">1</plasmid>
    </source>
</reference>
<gene>
    <name evidence="1" type="ORF">RHIZ70P_87</name>
</gene>
<proteinExistence type="predicted"/>
<sequence>MDRNSSVQNSLQVWFETPLETVGCILQSVGDLQKISAVHIALILFHAENIPFRTWIVHPPNTITNT</sequence>
<dbReference type="AlphaFoldDB" id="A0A380TLL8"/>
<evidence type="ECO:0000313" key="1">
    <source>
        <dbReference type="EMBL" id="SUS16591.1"/>
    </source>
</evidence>
<organism evidence="1">
    <name type="scientific">Ciceribacter selenitireducens ATCC BAA-1503</name>
    <dbReference type="NCBI Taxonomy" id="1336235"/>
    <lineage>
        <taxon>Bacteria</taxon>
        <taxon>Pseudomonadati</taxon>
        <taxon>Pseudomonadota</taxon>
        <taxon>Alphaproteobacteria</taxon>
        <taxon>Hyphomicrobiales</taxon>
        <taxon>Rhizobiaceae</taxon>
        <taxon>Ciceribacter</taxon>
    </lineage>
</organism>
<dbReference type="EMBL" id="LS974446">
    <property type="protein sequence ID" value="SUS16591.1"/>
    <property type="molecule type" value="Genomic_DNA"/>
</dbReference>
<keyword evidence="1" id="KW-0614">Plasmid</keyword>